<dbReference type="PROSITE" id="PS51257">
    <property type="entry name" value="PROKAR_LIPOPROTEIN"/>
    <property type="match status" value="1"/>
</dbReference>
<evidence type="ECO:0008006" key="4">
    <source>
        <dbReference type="Google" id="ProtNLM"/>
    </source>
</evidence>
<dbReference type="AlphaFoldDB" id="A0AAW6HSB8"/>
<feature type="chain" id="PRO_5043330661" description="Lipoprotein" evidence="1">
    <location>
        <begin position="23"/>
        <end position="605"/>
    </location>
</feature>
<comment type="caution">
    <text evidence="2">The sequence shown here is derived from an EMBL/GenBank/DDBJ whole genome shotgun (WGS) entry which is preliminary data.</text>
</comment>
<dbReference type="NCBIfam" id="NF045826">
    <property type="entry name" value="lipo_P68"/>
    <property type="match status" value="1"/>
</dbReference>
<organism evidence="2 3">
    <name type="scientific">Mycoplasma bradburyae</name>
    <dbReference type="NCBI Taxonomy" id="2963128"/>
    <lineage>
        <taxon>Bacteria</taxon>
        <taxon>Bacillati</taxon>
        <taxon>Mycoplasmatota</taxon>
        <taxon>Mollicutes</taxon>
        <taxon>Mycoplasmataceae</taxon>
        <taxon>Mycoplasma</taxon>
    </lineage>
</organism>
<dbReference type="EMBL" id="JAJHZP010000013">
    <property type="protein sequence ID" value="MDC4183295.1"/>
    <property type="molecule type" value="Genomic_DNA"/>
</dbReference>
<dbReference type="RefSeq" id="WP_255045967.1">
    <property type="nucleotide sequence ID" value="NZ_CP101415.1"/>
</dbReference>
<gene>
    <name evidence="2" type="ORF">LNO71_01370</name>
</gene>
<dbReference type="InterPro" id="IPR054825">
    <property type="entry name" value="P68-like"/>
</dbReference>
<keyword evidence="1" id="KW-0732">Signal</keyword>
<evidence type="ECO:0000256" key="1">
    <source>
        <dbReference type="SAM" id="SignalP"/>
    </source>
</evidence>
<evidence type="ECO:0000313" key="3">
    <source>
        <dbReference type="Proteomes" id="UP001216384"/>
    </source>
</evidence>
<proteinExistence type="predicted"/>
<sequence>MKLISKLSRVLFSIGLSGIIFSSCSFSSKEQEPKKTIIFQSAQNKSFPLDRIMHSLVETYNKNHANNPDFLKVVYQNSEITKVDSEFKLANTISHKIKQKSDNVPNLFLGSISGSSLINQYQRILDVSSDEFFKSQPFIEQINQITKKIVGVNHSNQSALPFDLTDLDVLYFNKPVMLKLFSIFEAGGGIVVKQSKIYNHLITKTALPEDSFWLKLTPKSHDVFKGKTIDDSTFDNLESIFKFSSIIYNGIDFSIATPDANYSILEIDYERNLFTKHLWNKLGNSEETFLWNLKANPKNDKEFAVNFDNFKNEQTREITKKTIQFWYDNIKVFRTKNKFDIRSIKLNNSGKDNFSFNDIRNSNAAFAIGPTVGISQATISKYSIDNFIANKNNKSDLEIIKDAEQKFVKPDDVYWTSQITKIDDSDKYTYQIGGSYLIPISSGDEKVDKATINFIKFLYSYKNSGWINPSDPIIETIEDRSGYFVPLKSNWKAENVRRNNQIKELKKSFDYSELTNEQKIDLYKNKAQEWDSYYFMQSGLTIRNGIAVLLDNNKTNVSIVDIKNDAKTAKTFKFISDNILNTSVFNSNSITPDKIFELIDKELDK</sequence>
<protein>
    <recommendedName>
        <fullName evidence="4">Lipoprotein</fullName>
    </recommendedName>
</protein>
<name>A0AAW6HSB8_9MOLU</name>
<reference evidence="2" key="1">
    <citation type="submission" date="2021-11" db="EMBL/GenBank/DDBJ databases">
        <title>Description of Mycoplasma bradburyaesp. nov.from sea birds: a tribute to a great mycoplasmologist.</title>
        <authorList>
            <person name="Ramirez A.S."/>
            <person name="Poveda C."/>
            <person name="Suarez-Perez A."/>
            <person name="Rosales R.S."/>
            <person name="Dijkman R."/>
            <person name="Feberwee A."/>
            <person name="Spergser J."/>
            <person name="Szostak M.P."/>
            <person name="Ressel L."/>
            <person name="Calabuig P."/>
            <person name="Catania S."/>
            <person name="Gobbo F."/>
            <person name="Timofte D."/>
            <person name="Poveda J.B."/>
        </authorList>
    </citation>
    <scope>NUCLEOTIDE SEQUENCE</scope>
    <source>
        <strain evidence="2">T264</strain>
    </source>
</reference>
<accession>A0AAW6HSB8</accession>
<dbReference type="Proteomes" id="UP001216384">
    <property type="component" value="Unassembled WGS sequence"/>
</dbReference>
<feature type="signal peptide" evidence="1">
    <location>
        <begin position="1"/>
        <end position="22"/>
    </location>
</feature>
<evidence type="ECO:0000313" key="2">
    <source>
        <dbReference type="EMBL" id="MDC4183295.1"/>
    </source>
</evidence>